<reference evidence="7 8" key="1">
    <citation type="submission" date="2023-01" db="EMBL/GenBank/DDBJ databases">
        <title>Draft genome sequence of Nocardiopsis sp. RSe5-2 isolated from halophytes.</title>
        <authorList>
            <person name="Duangmal K."/>
            <person name="Chantavorakit T."/>
        </authorList>
    </citation>
    <scope>NUCLEOTIDE SEQUENCE [LARGE SCALE GENOMIC DNA]</scope>
    <source>
        <strain evidence="7 8">RSe5-2</strain>
    </source>
</reference>
<dbReference type="PRINTS" id="PR01021">
    <property type="entry name" value="OMPADOMAIN"/>
</dbReference>
<dbReference type="InterPro" id="IPR006665">
    <property type="entry name" value="OmpA-like"/>
</dbReference>
<sequence>MARRIVLQTGALLFSIAVLAGVPYVATTVLTWPRLDWDADSAMAYLRGGSLPPGVATAFGVGLLWVLWGLYLAATATELWQRMRSRPARRLFGPLQLLAATAAGATVSTPVAHAAVEPAATADADEGEVPVEEGAPPPAPEGGAHEEAGPEGRVHIERNRVLSGIALDSAELTPEMEADLAPVIAMIRDHGAAGVPIVVTGHTDASGDPEYNQQLSQRRAESVAEHLTAELGPDAPEVVVQGVGADGLLDDATDSGQRRVEITYTVASGPPPAARTPESPAPEQPPEQAPDERPVVVVEIPSAATAAGVAAASGVVAGATGYLLGRRPRPDRDRGPGEGDEDDWDESEDEALAGAAQDPAHASTSRWSPPPPVEADSPTPQQQGETFPLRRLRGALGITGVGAHGAVRTVLAMALQREGLRVVLPEDCLVTLLGDVAAERVRDGAPPGIRITTTLSEAVAHLHAEMLTNLEDDEDDDQEPVEPPNREADDEGEVSVLIAAADREEAQQVDDLLDAGGAPVAALVLSRWSGRVAVIDHAGHVHKGDGDIGGLAGTAWPLTTRGQVIDALIDAQRNRPIDSDSENGSDDGQVAAGTQDEGPEAEAPERPVRLRVLGRVGMTVGGKAAVPRRRSAYEVAAYLALHPDGVRLERAVEDMWPEDIATRSTRRFHDAVSALRGAVRQTAASDTATVVLHDDHYRLDPEAVSTDLWDLHKAMGPAGAADDLLQATADYEDFAADSDFRWAELHRERLRQRLIEALLAAADDSEPNTAVRLLRRAVQVAPLTEQPHRRLVTCLLEQGDTRAAATAFTTYEQAMREIGAEVAPELRAQLS</sequence>
<feature type="compositionally biased region" description="Basic and acidic residues" evidence="4">
    <location>
        <begin position="328"/>
        <end position="337"/>
    </location>
</feature>
<dbReference type="PANTHER" id="PTHR35807">
    <property type="entry name" value="TRANSCRIPTIONAL REGULATOR REDD-RELATED"/>
    <property type="match status" value="1"/>
</dbReference>
<dbReference type="InterPro" id="IPR005158">
    <property type="entry name" value="BTAD"/>
</dbReference>
<gene>
    <name evidence="7" type="ORF">O4J56_04625</name>
</gene>
<feature type="transmembrane region" description="Helical" evidence="5">
    <location>
        <begin position="12"/>
        <end position="35"/>
    </location>
</feature>
<protein>
    <submittedName>
        <fullName evidence="7">OmpA family protein</fullName>
    </submittedName>
</protein>
<dbReference type="RefSeq" id="WP_270683810.1">
    <property type="nucleotide sequence ID" value="NZ_JAQFWQ010000008.1"/>
</dbReference>
<evidence type="ECO:0000256" key="5">
    <source>
        <dbReference type="SAM" id="Phobius"/>
    </source>
</evidence>
<dbReference type="Pfam" id="PF00691">
    <property type="entry name" value="OmpA"/>
    <property type="match status" value="1"/>
</dbReference>
<feature type="domain" description="OmpA-like" evidence="6">
    <location>
        <begin position="152"/>
        <end position="268"/>
    </location>
</feature>
<organism evidence="7 8">
    <name type="scientific">Nocardiopsis endophytica</name>
    <dbReference type="NCBI Taxonomy" id="3018445"/>
    <lineage>
        <taxon>Bacteria</taxon>
        <taxon>Bacillati</taxon>
        <taxon>Actinomycetota</taxon>
        <taxon>Actinomycetes</taxon>
        <taxon>Streptosporangiales</taxon>
        <taxon>Nocardiopsidaceae</taxon>
        <taxon>Nocardiopsis</taxon>
    </lineage>
</organism>
<dbReference type="InterPro" id="IPR036388">
    <property type="entry name" value="WH-like_DNA-bd_sf"/>
</dbReference>
<evidence type="ECO:0000259" key="6">
    <source>
        <dbReference type="PROSITE" id="PS51123"/>
    </source>
</evidence>
<feature type="region of interest" description="Disordered" evidence="4">
    <location>
        <begin position="468"/>
        <end position="492"/>
    </location>
</feature>
<keyword evidence="5" id="KW-0812">Transmembrane</keyword>
<name>A0ABT4U087_9ACTN</name>
<feature type="region of interest" description="Disordered" evidence="4">
    <location>
        <begin position="323"/>
        <end position="385"/>
    </location>
</feature>
<evidence type="ECO:0000256" key="2">
    <source>
        <dbReference type="ARBA" id="ARBA00023136"/>
    </source>
</evidence>
<evidence type="ECO:0000313" key="8">
    <source>
        <dbReference type="Proteomes" id="UP001527866"/>
    </source>
</evidence>
<feature type="region of interest" description="Disordered" evidence="4">
    <location>
        <begin position="574"/>
        <end position="607"/>
    </location>
</feature>
<comment type="subcellular location">
    <subcellularLocation>
        <location evidence="1">Membrane</location>
    </subcellularLocation>
</comment>
<feature type="transmembrane region" description="Helical" evidence="5">
    <location>
        <begin position="55"/>
        <end position="74"/>
    </location>
</feature>
<dbReference type="SUPFAM" id="SSF103088">
    <property type="entry name" value="OmpA-like"/>
    <property type="match status" value="1"/>
</dbReference>
<dbReference type="InterPro" id="IPR051677">
    <property type="entry name" value="AfsR-DnrI-RedD_regulator"/>
</dbReference>
<keyword evidence="5" id="KW-1133">Transmembrane helix</keyword>
<dbReference type="CDD" id="cd07185">
    <property type="entry name" value="OmpA_C-like"/>
    <property type="match status" value="1"/>
</dbReference>
<feature type="region of interest" description="Disordered" evidence="4">
    <location>
        <begin position="265"/>
        <end position="292"/>
    </location>
</feature>
<keyword evidence="2 3" id="KW-0472">Membrane</keyword>
<dbReference type="Gene3D" id="3.30.1330.60">
    <property type="entry name" value="OmpA-like domain"/>
    <property type="match status" value="1"/>
</dbReference>
<dbReference type="Gene3D" id="1.10.10.10">
    <property type="entry name" value="Winged helix-like DNA-binding domain superfamily/Winged helix DNA-binding domain"/>
    <property type="match status" value="1"/>
</dbReference>
<evidence type="ECO:0000256" key="3">
    <source>
        <dbReference type="PROSITE-ProRule" id="PRU00473"/>
    </source>
</evidence>
<proteinExistence type="predicted"/>
<dbReference type="PROSITE" id="PS51123">
    <property type="entry name" value="OMPA_2"/>
    <property type="match status" value="1"/>
</dbReference>
<keyword evidence="8" id="KW-1185">Reference proteome</keyword>
<dbReference type="InterPro" id="IPR006664">
    <property type="entry name" value="OMP_bac"/>
</dbReference>
<comment type="caution">
    <text evidence="7">The sequence shown here is derived from an EMBL/GenBank/DDBJ whole genome shotgun (WGS) entry which is preliminary data.</text>
</comment>
<evidence type="ECO:0000256" key="4">
    <source>
        <dbReference type="SAM" id="MobiDB-lite"/>
    </source>
</evidence>
<feature type="region of interest" description="Disordered" evidence="4">
    <location>
        <begin position="119"/>
        <end position="153"/>
    </location>
</feature>
<evidence type="ECO:0000313" key="7">
    <source>
        <dbReference type="EMBL" id="MDA2809914.1"/>
    </source>
</evidence>
<dbReference type="InterPro" id="IPR036737">
    <property type="entry name" value="OmpA-like_sf"/>
</dbReference>
<feature type="transmembrane region" description="Helical" evidence="5">
    <location>
        <begin position="95"/>
        <end position="116"/>
    </location>
</feature>
<feature type="compositionally biased region" description="Acidic residues" evidence="4">
    <location>
        <begin position="338"/>
        <end position="351"/>
    </location>
</feature>
<dbReference type="Pfam" id="PF03704">
    <property type="entry name" value="BTAD"/>
    <property type="match status" value="1"/>
</dbReference>
<dbReference type="Proteomes" id="UP001527866">
    <property type="component" value="Unassembled WGS sequence"/>
</dbReference>
<dbReference type="EMBL" id="JAQFWQ010000008">
    <property type="protein sequence ID" value="MDA2809914.1"/>
    <property type="molecule type" value="Genomic_DNA"/>
</dbReference>
<evidence type="ECO:0000256" key="1">
    <source>
        <dbReference type="ARBA" id="ARBA00004370"/>
    </source>
</evidence>
<feature type="compositionally biased region" description="Acidic residues" evidence="4">
    <location>
        <begin position="470"/>
        <end position="480"/>
    </location>
</feature>
<feature type="compositionally biased region" description="Pro residues" evidence="4">
    <location>
        <begin position="269"/>
        <end position="288"/>
    </location>
</feature>
<dbReference type="SMART" id="SM01043">
    <property type="entry name" value="BTAD"/>
    <property type="match status" value="1"/>
</dbReference>
<feature type="compositionally biased region" description="Basic and acidic residues" evidence="4">
    <location>
        <begin position="143"/>
        <end position="153"/>
    </location>
</feature>
<accession>A0ABT4U087</accession>